<evidence type="ECO:0000256" key="9">
    <source>
        <dbReference type="ARBA" id="ARBA00069174"/>
    </source>
</evidence>
<accession>A0A5Q0BR53</accession>
<evidence type="ECO:0000256" key="7">
    <source>
        <dbReference type="ARBA" id="ARBA00049529"/>
    </source>
</evidence>
<reference evidence="13 14" key="1">
    <citation type="submission" date="2019-09" db="EMBL/GenBank/DDBJ databases">
        <title>Ecophysiology of the spiral-shaped methanotroph Methylospira mobilis as revealed by the complete genome sequence.</title>
        <authorList>
            <person name="Oshkin I.Y."/>
            <person name="Dedysh S.N."/>
            <person name="Miroshnikov K."/>
            <person name="Danilova O.V."/>
            <person name="Hakobyan A."/>
            <person name="Liesack W."/>
        </authorList>
    </citation>
    <scope>NUCLEOTIDE SEQUENCE [LARGE SCALE GENOMIC DNA]</scope>
    <source>
        <strain evidence="13 14">Shm1</strain>
    </source>
</reference>
<comment type="catalytic activity">
    <reaction evidence="7">
        <text>4-amino-4-deoxychorismate = 4-aminobenzoate + pyruvate + H(+)</text>
        <dbReference type="Rhea" id="RHEA:16201"/>
        <dbReference type="ChEBI" id="CHEBI:15361"/>
        <dbReference type="ChEBI" id="CHEBI:15378"/>
        <dbReference type="ChEBI" id="CHEBI:17836"/>
        <dbReference type="ChEBI" id="CHEBI:58406"/>
        <dbReference type="EC" id="4.1.3.38"/>
    </reaction>
</comment>
<dbReference type="AlphaFoldDB" id="A0A5Q0BR53"/>
<evidence type="ECO:0000256" key="8">
    <source>
        <dbReference type="ARBA" id="ARBA00054027"/>
    </source>
</evidence>
<dbReference type="InterPro" id="IPR001544">
    <property type="entry name" value="Aminotrans_IV"/>
</dbReference>
<dbReference type="InterPro" id="IPR036038">
    <property type="entry name" value="Aminotransferase-like"/>
</dbReference>
<comment type="function">
    <text evidence="8">Involved in the biosynthesis of p-aminobenzoate (PABA), a precursor of tetrahydrofolate. Converts 4-amino-4-deoxychorismate into 4-aminobenzoate (PABA) and pyruvate.</text>
</comment>
<keyword evidence="3 12" id="KW-0663">Pyridoxal phosphate</keyword>
<dbReference type="GO" id="GO:0008696">
    <property type="term" value="F:4-amino-4-deoxychorismate lyase activity"/>
    <property type="evidence" value="ECO:0007669"/>
    <property type="project" value="UniProtKB-EC"/>
</dbReference>
<dbReference type="KEGG" id="mmob:F6R98_19590"/>
<name>A0A5Q0BR53_9GAMM</name>
<evidence type="ECO:0000313" key="13">
    <source>
        <dbReference type="EMBL" id="QFY44557.1"/>
    </source>
</evidence>
<dbReference type="InterPro" id="IPR018300">
    <property type="entry name" value="Aminotrans_IV_CS"/>
</dbReference>
<dbReference type="OrthoDB" id="21319at2"/>
<dbReference type="GO" id="GO:0046656">
    <property type="term" value="P:folic acid biosynthetic process"/>
    <property type="evidence" value="ECO:0007669"/>
    <property type="project" value="UniProtKB-KW"/>
</dbReference>
<dbReference type="PANTHER" id="PTHR42743">
    <property type="entry name" value="AMINO-ACID AMINOTRANSFERASE"/>
    <property type="match status" value="1"/>
</dbReference>
<evidence type="ECO:0000256" key="5">
    <source>
        <dbReference type="ARBA" id="ARBA00035633"/>
    </source>
</evidence>
<dbReference type="GO" id="GO:0008483">
    <property type="term" value="F:transaminase activity"/>
    <property type="evidence" value="ECO:0007669"/>
    <property type="project" value="UniProtKB-KW"/>
</dbReference>
<evidence type="ECO:0000313" key="14">
    <source>
        <dbReference type="Proteomes" id="UP000325755"/>
    </source>
</evidence>
<keyword evidence="13" id="KW-0808">Transferase</keyword>
<dbReference type="Proteomes" id="UP000325755">
    <property type="component" value="Chromosome"/>
</dbReference>
<dbReference type="InterPro" id="IPR043132">
    <property type="entry name" value="BCAT-like_C"/>
</dbReference>
<comment type="pathway">
    <text evidence="5">Cofactor biosynthesis; tetrahydrofolate biosynthesis; 4-aminobenzoate from chorismate: step 2/2.</text>
</comment>
<dbReference type="PANTHER" id="PTHR42743:SF10">
    <property type="entry name" value="D-ALANINE AMINOTRANSFERASE"/>
    <property type="match status" value="1"/>
</dbReference>
<comment type="cofactor">
    <cofactor evidence="1 12">
        <name>pyridoxal 5'-phosphate</name>
        <dbReference type="ChEBI" id="CHEBI:597326"/>
    </cofactor>
</comment>
<keyword evidence="4" id="KW-0289">Folate biosynthesis</keyword>
<dbReference type="RefSeq" id="WP_153250520.1">
    <property type="nucleotide sequence ID" value="NZ_CP044205.1"/>
</dbReference>
<evidence type="ECO:0000256" key="2">
    <source>
        <dbReference type="ARBA" id="ARBA00009320"/>
    </source>
</evidence>
<dbReference type="InParanoid" id="A0A5Q0BR53"/>
<dbReference type="FunFam" id="3.20.10.10:FF:000002">
    <property type="entry name" value="D-alanine aminotransferase"/>
    <property type="match status" value="1"/>
</dbReference>
<evidence type="ECO:0000256" key="11">
    <source>
        <dbReference type="RuleBase" id="RU004106"/>
    </source>
</evidence>
<evidence type="ECO:0000256" key="3">
    <source>
        <dbReference type="ARBA" id="ARBA00022898"/>
    </source>
</evidence>
<dbReference type="Pfam" id="PF01063">
    <property type="entry name" value="Aminotran_4"/>
    <property type="match status" value="1"/>
</dbReference>
<evidence type="ECO:0000256" key="6">
    <source>
        <dbReference type="ARBA" id="ARBA00035676"/>
    </source>
</evidence>
<evidence type="ECO:0000256" key="10">
    <source>
        <dbReference type="ARBA" id="ARBA00080135"/>
    </source>
</evidence>
<dbReference type="GO" id="GO:0005829">
    <property type="term" value="C:cytosol"/>
    <property type="evidence" value="ECO:0007669"/>
    <property type="project" value="TreeGrafter"/>
</dbReference>
<evidence type="ECO:0000256" key="4">
    <source>
        <dbReference type="ARBA" id="ARBA00022909"/>
    </source>
</evidence>
<sequence length="285" mass="31722">MSDNNQIVYLNGEYLPLHQAKVSVLDRGFLFGDGVYEVIPVYGGRPLRLEEHLTRLENSLSGIRMQPPLAWDDWKSILDKLIVGTEDQSVYLQVTRGVAPKRDHAFPKTPVAPTVFAMCTPIAPIPASGVSAFSVDDIRWKWCHIKAITLLANILLRQMAVDEGCAEAILIKDGYAIEGAASNLFVVLNGTIITPPKTNDILPGITRDLVVEIARENALPLEERDIRNEELHQAEEVWVTSAMREILPIVQLDGQPVGNGRPGAVWDRMNELYQHHKALLRNNPA</sequence>
<keyword evidence="13" id="KW-0032">Aminotransferase</keyword>
<gene>
    <name evidence="13" type="ORF">F6R98_19590</name>
</gene>
<protein>
    <recommendedName>
        <fullName evidence="9">Aminodeoxychorismate lyase</fullName>
        <ecNumber evidence="6">4.1.3.38</ecNumber>
    </recommendedName>
    <alternativeName>
        <fullName evidence="10">4-amino-4-deoxychorismate lyase</fullName>
    </alternativeName>
</protein>
<dbReference type="Gene3D" id="3.30.470.10">
    <property type="match status" value="1"/>
</dbReference>
<dbReference type="EC" id="4.1.3.38" evidence="6"/>
<dbReference type="InterPro" id="IPR043131">
    <property type="entry name" value="BCAT-like_N"/>
</dbReference>
<dbReference type="SUPFAM" id="SSF56752">
    <property type="entry name" value="D-aminoacid aminotransferase-like PLP-dependent enzymes"/>
    <property type="match status" value="1"/>
</dbReference>
<comment type="similarity">
    <text evidence="2 11">Belongs to the class-IV pyridoxal-phosphate-dependent aminotransferase family.</text>
</comment>
<keyword evidence="14" id="KW-1185">Reference proteome</keyword>
<dbReference type="EMBL" id="CP044205">
    <property type="protein sequence ID" value="QFY44557.1"/>
    <property type="molecule type" value="Genomic_DNA"/>
</dbReference>
<dbReference type="InterPro" id="IPR050571">
    <property type="entry name" value="Class-IV_PLP-Dep_Aminotrnsfr"/>
</dbReference>
<dbReference type="GO" id="GO:0008652">
    <property type="term" value="P:amino acid biosynthetic process"/>
    <property type="evidence" value="ECO:0007669"/>
    <property type="project" value="UniProtKB-ARBA"/>
</dbReference>
<evidence type="ECO:0000256" key="12">
    <source>
        <dbReference type="RuleBase" id="RU004516"/>
    </source>
</evidence>
<proteinExistence type="inferred from homology"/>
<evidence type="ECO:0000256" key="1">
    <source>
        <dbReference type="ARBA" id="ARBA00001933"/>
    </source>
</evidence>
<dbReference type="CDD" id="cd01558">
    <property type="entry name" value="D-AAT_like"/>
    <property type="match status" value="1"/>
</dbReference>
<organism evidence="13 14">
    <name type="scientific">Candidatus Methylospira mobilis</name>
    <dbReference type="NCBI Taxonomy" id="1808979"/>
    <lineage>
        <taxon>Bacteria</taxon>
        <taxon>Pseudomonadati</taxon>
        <taxon>Pseudomonadota</taxon>
        <taxon>Gammaproteobacteria</taxon>
        <taxon>Methylococcales</taxon>
        <taxon>Methylococcaceae</taxon>
        <taxon>Candidatus Methylospira</taxon>
    </lineage>
</organism>
<dbReference type="Gene3D" id="3.20.10.10">
    <property type="entry name" value="D-amino Acid Aminotransferase, subunit A, domain 2"/>
    <property type="match status" value="1"/>
</dbReference>
<dbReference type="PROSITE" id="PS00770">
    <property type="entry name" value="AA_TRANSFER_CLASS_4"/>
    <property type="match status" value="1"/>
</dbReference>